<sequence>MPITIKDIEKNEERKLDVISRTISRADRTGLPPTVLNRNNINVRKHVRKLELMRKHEHLR</sequence>
<comment type="caution">
    <text evidence="1">The sequence shown here is derived from an EMBL/GenBank/DDBJ whole genome shotgun (WGS) entry which is preliminary data.</text>
</comment>
<evidence type="ECO:0000313" key="1">
    <source>
        <dbReference type="EMBL" id="MED6176374.1"/>
    </source>
</evidence>
<dbReference type="Proteomes" id="UP001341840">
    <property type="component" value="Unassembled WGS sequence"/>
</dbReference>
<accession>A0ABU6VS61</accession>
<name>A0ABU6VS61_9FABA</name>
<organism evidence="1 2">
    <name type="scientific">Stylosanthes scabra</name>
    <dbReference type="NCBI Taxonomy" id="79078"/>
    <lineage>
        <taxon>Eukaryota</taxon>
        <taxon>Viridiplantae</taxon>
        <taxon>Streptophyta</taxon>
        <taxon>Embryophyta</taxon>
        <taxon>Tracheophyta</taxon>
        <taxon>Spermatophyta</taxon>
        <taxon>Magnoliopsida</taxon>
        <taxon>eudicotyledons</taxon>
        <taxon>Gunneridae</taxon>
        <taxon>Pentapetalae</taxon>
        <taxon>rosids</taxon>
        <taxon>fabids</taxon>
        <taxon>Fabales</taxon>
        <taxon>Fabaceae</taxon>
        <taxon>Papilionoideae</taxon>
        <taxon>50 kb inversion clade</taxon>
        <taxon>dalbergioids sensu lato</taxon>
        <taxon>Dalbergieae</taxon>
        <taxon>Pterocarpus clade</taxon>
        <taxon>Stylosanthes</taxon>
    </lineage>
</organism>
<keyword evidence="2" id="KW-1185">Reference proteome</keyword>
<dbReference type="EMBL" id="JASCZI010152588">
    <property type="protein sequence ID" value="MED6176374.1"/>
    <property type="molecule type" value="Genomic_DNA"/>
</dbReference>
<evidence type="ECO:0000313" key="2">
    <source>
        <dbReference type="Proteomes" id="UP001341840"/>
    </source>
</evidence>
<reference evidence="1 2" key="1">
    <citation type="journal article" date="2023" name="Plants (Basel)">
        <title>Bridging the Gap: Combining Genomics and Transcriptomics Approaches to Understand Stylosanthes scabra, an Orphan Legume from the Brazilian Caatinga.</title>
        <authorList>
            <person name="Ferreira-Neto J.R.C."/>
            <person name="da Silva M.D."/>
            <person name="Binneck E."/>
            <person name="de Melo N.F."/>
            <person name="da Silva R.H."/>
            <person name="de Melo A.L.T.M."/>
            <person name="Pandolfi V."/>
            <person name="Bustamante F.O."/>
            <person name="Brasileiro-Vidal A.C."/>
            <person name="Benko-Iseppon A.M."/>
        </authorList>
    </citation>
    <scope>NUCLEOTIDE SEQUENCE [LARGE SCALE GENOMIC DNA]</scope>
    <source>
        <tissue evidence="1">Leaves</tissue>
    </source>
</reference>
<proteinExistence type="predicted"/>
<gene>
    <name evidence="1" type="ORF">PIB30_087654</name>
</gene>
<protein>
    <submittedName>
        <fullName evidence="1">Uncharacterized protein</fullName>
    </submittedName>
</protein>